<dbReference type="EMBL" id="MLIK01000004">
    <property type="protein sequence ID" value="OHU30963.1"/>
    <property type="molecule type" value="Genomic_DNA"/>
</dbReference>
<feature type="chain" id="PRO_5038419562" description="Lipoprotein LpqT" evidence="3">
    <location>
        <begin position="21"/>
        <end position="228"/>
    </location>
</feature>
<organism evidence="4 5">
    <name type="scientific">Mycobacteroides franklinii</name>
    <dbReference type="NCBI Taxonomy" id="948102"/>
    <lineage>
        <taxon>Bacteria</taxon>
        <taxon>Bacillati</taxon>
        <taxon>Actinomycetota</taxon>
        <taxon>Actinomycetes</taxon>
        <taxon>Mycobacteriales</taxon>
        <taxon>Mycobacteriaceae</taxon>
        <taxon>Mycobacteroides</taxon>
    </lineage>
</organism>
<accession>A0A1S1LG50</accession>
<dbReference type="Pfam" id="PF10738">
    <property type="entry name" value="Lpp-LpqN"/>
    <property type="match status" value="1"/>
</dbReference>
<evidence type="ECO:0008006" key="6">
    <source>
        <dbReference type="Google" id="ProtNLM"/>
    </source>
</evidence>
<sequence>MRKAALAVACVVALATIGCGTQKPGQPTISSSSSAPESTTAPSSSSAESTTAPATVTPTSMNQYLQSIGVKVTPVSPESPANVRVELPLPEGWENLGSLDPAYLITDKPSGADQGRTPSAVVYLIKLDGPLDARKAITEHGFADAQNTQNFQKIASSLDDFQGYPSAAIEGTYDNQNVRVHAWNRDVIVPDGLLHYLVQLTVTTTESQSTALSPDVAALTGGLKITKR</sequence>
<dbReference type="GeneID" id="57166048"/>
<dbReference type="Gene3D" id="3.40.1000.10">
    <property type="entry name" value="Mog1/PsbP, alpha/beta/alpha sandwich"/>
    <property type="match status" value="1"/>
</dbReference>
<feature type="region of interest" description="Disordered" evidence="2">
    <location>
        <begin position="22"/>
        <end position="57"/>
    </location>
</feature>
<dbReference type="InterPro" id="IPR019674">
    <property type="entry name" value="Lipoprotein_LpqN/LpqT-like"/>
</dbReference>
<comment type="caution">
    <text evidence="4">The sequence shown here is derived from an EMBL/GenBank/DDBJ whole genome shotgun (WGS) entry which is preliminary data.</text>
</comment>
<dbReference type="PROSITE" id="PS51257">
    <property type="entry name" value="PROKAR_LIPOPROTEIN"/>
    <property type="match status" value="1"/>
</dbReference>
<evidence type="ECO:0000256" key="3">
    <source>
        <dbReference type="SAM" id="SignalP"/>
    </source>
</evidence>
<dbReference type="OrthoDB" id="4749152at2"/>
<reference evidence="4 5" key="1">
    <citation type="submission" date="2016-10" db="EMBL/GenBank/DDBJ databases">
        <title>Evaluation of Human, Veterinary and Environmental Mycobacterium chelonae Isolates by Core Genome Phylogenomic Analysis, Targeted Gene Comparison, and Anti-microbial Susceptibility Patterns: A Tale of Mistaken Identities.</title>
        <authorList>
            <person name="Fogelson S.B."/>
            <person name="Camus A.C."/>
            <person name="Lorenz W."/>
            <person name="Vasireddy R."/>
            <person name="Vasireddy S."/>
            <person name="Smith T."/>
            <person name="Brown-Elliott B.A."/>
            <person name="Wallace R.J.Jr."/>
            <person name="Hasan N.A."/>
            <person name="Reischl U."/>
            <person name="Sanchez S."/>
        </authorList>
    </citation>
    <scope>NUCLEOTIDE SEQUENCE [LARGE SCALE GENOMIC DNA]</scope>
    <source>
        <strain evidence="4 5">1559</strain>
    </source>
</reference>
<evidence type="ECO:0000256" key="1">
    <source>
        <dbReference type="ARBA" id="ARBA00022729"/>
    </source>
</evidence>
<dbReference type="Proteomes" id="UP000179616">
    <property type="component" value="Unassembled WGS sequence"/>
</dbReference>
<keyword evidence="1 3" id="KW-0732">Signal</keyword>
<name>A0A1S1LG50_9MYCO</name>
<feature type="signal peptide" evidence="3">
    <location>
        <begin position="1"/>
        <end position="20"/>
    </location>
</feature>
<protein>
    <recommendedName>
        <fullName evidence="6">Lipoprotein LpqT</fullName>
    </recommendedName>
</protein>
<dbReference type="AlphaFoldDB" id="A0A1S1LG50"/>
<proteinExistence type="predicted"/>
<feature type="compositionally biased region" description="Low complexity" evidence="2">
    <location>
        <begin position="27"/>
        <end position="57"/>
    </location>
</feature>
<dbReference type="RefSeq" id="WP_070936314.1">
    <property type="nucleotide sequence ID" value="NZ_MLIK01000004.1"/>
</dbReference>
<evidence type="ECO:0000313" key="4">
    <source>
        <dbReference type="EMBL" id="OHU30963.1"/>
    </source>
</evidence>
<evidence type="ECO:0000313" key="5">
    <source>
        <dbReference type="Proteomes" id="UP000179616"/>
    </source>
</evidence>
<gene>
    <name evidence="4" type="ORF">BKG76_04485</name>
</gene>
<evidence type="ECO:0000256" key="2">
    <source>
        <dbReference type="SAM" id="MobiDB-lite"/>
    </source>
</evidence>